<dbReference type="EMBL" id="MSIE01000112">
    <property type="protein sequence ID" value="OLF06909.1"/>
    <property type="molecule type" value="Genomic_DNA"/>
</dbReference>
<feature type="domain" description="Flagellar hook protein FlgE/F/G-like D1" evidence="7">
    <location>
        <begin position="96"/>
        <end position="172"/>
    </location>
</feature>
<dbReference type="STRING" id="1912961.BU204_36125"/>
<accession>A0A1Q8BXT1</accession>
<dbReference type="AlphaFoldDB" id="A0A1Q8BXT1"/>
<dbReference type="InterPro" id="IPR001444">
    <property type="entry name" value="Flag_bb_rod_N"/>
</dbReference>
<dbReference type="GO" id="GO:0005829">
    <property type="term" value="C:cytosol"/>
    <property type="evidence" value="ECO:0007669"/>
    <property type="project" value="TreeGrafter"/>
</dbReference>
<dbReference type="GO" id="GO:0009425">
    <property type="term" value="C:bacterial-type flagellum basal body"/>
    <property type="evidence" value="ECO:0007669"/>
    <property type="project" value="UniProtKB-SubCell"/>
</dbReference>
<dbReference type="InterPro" id="IPR037925">
    <property type="entry name" value="FlgE/F/G-like"/>
</dbReference>
<dbReference type="RefSeq" id="WP_075130298.1">
    <property type="nucleotide sequence ID" value="NZ_MSIE01000112.1"/>
</dbReference>
<comment type="caution">
    <text evidence="8">The sequence shown here is derived from an EMBL/GenBank/DDBJ whole genome shotgun (WGS) entry which is preliminary data.</text>
</comment>
<dbReference type="NCBIfam" id="TIGR03506">
    <property type="entry name" value="FlgEFG_subfam"/>
    <property type="match status" value="2"/>
</dbReference>
<evidence type="ECO:0000259" key="7">
    <source>
        <dbReference type="Pfam" id="PF22692"/>
    </source>
</evidence>
<dbReference type="SUPFAM" id="SSF117143">
    <property type="entry name" value="Flagellar hook protein flgE"/>
    <property type="match status" value="1"/>
</dbReference>
<evidence type="ECO:0000256" key="2">
    <source>
        <dbReference type="ARBA" id="ARBA00009677"/>
    </source>
</evidence>
<dbReference type="Pfam" id="PF00460">
    <property type="entry name" value="Flg_bb_rod"/>
    <property type="match status" value="1"/>
</dbReference>
<dbReference type="InterPro" id="IPR053967">
    <property type="entry name" value="LlgE_F_G-like_D1"/>
</dbReference>
<dbReference type="InterPro" id="IPR020013">
    <property type="entry name" value="Flagellar_FlgE/F/G"/>
</dbReference>
<reference evidence="8 9" key="1">
    <citation type="submission" date="2016-12" db="EMBL/GenBank/DDBJ databases">
        <title>The draft genome sequence of Actinophytocola sp. 11-183.</title>
        <authorList>
            <person name="Wang W."/>
            <person name="Yuan L."/>
        </authorList>
    </citation>
    <scope>NUCLEOTIDE SEQUENCE [LARGE SCALE GENOMIC DNA]</scope>
    <source>
        <strain evidence="8 9">11-183</strain>
    </source>
</reference>
<evidence type="ECO:0000256" key="4">
    <source>
        <dbReference type="RuleBase" id="RU362116"/>
    </source>
</evidence>
<comment type="similarity">
    <text evidence="2 4">Belongs to the flagella basal body rod proteins family.</text>
</comment>
<proteinExistence type="inferred from homology"/>
<dbReference type="Pfam" id="PF22692">
    <property type="entry name" value="LlgE_F_G_D1"/>
    <property type="match status" value="1"/>
</dbReference>
<keyword evidence="9" id="KW-1185">Reference proteome</keyword>
<dbReference type="Proteomes" id="UP000185596">
    <property type="component" value="Unassembled WGS sequence"/>
</dbReference>
<gene>
    <name evidence="8" type="ORF">BU204_36125</name>
</gene>
<comment type="subcellular location">
    <subcellularLocation>
        <location evidence="1 4">Bacterial flagellum basal body</location>
    </subcellularLocation>
</comment>
<organism evidence="8 9">
    <name type="scientific">Actinophytocola xanthii</name>
    <dbReference type="NCBI Taxonomy" id="1912961"/>
    <lineage>
        <taxon>Bacteria</taxon>
        <taxon>Bacillati</taxon>
        <taxon>Actinomycetota</taxon>
        <taxon>Actinomycetes</taxon>
        <taxon>Pseudonocardiales</taxon>
        <taxon>Pseudonocardiaceae</taxon>
    </lineage>
</organism>
<dbReference type="Pfam" id="PF06429">
    <property type="entry name" value="Flg_bbr_C"/>
    <property type="match status" value="1"/>
</dbReference>
<sequence length="275" mass="28169">MLRSLFSGISGLRGHQQMMDVTGNNIANVNTTGYKSSQTVFQDALSQTLRPASAAGANTAATNPAQVGLGVRVAGITANFGQGATQLTGRSTDMLIQGDGFFVVDNAGAQAYTRAGSFAFDAAGRLSTPDGGLVQGWMAANGVVDTNGPVGAVTVDATMYRGFSIGVDGTITGQLADGTTQTVGRLAVANFTNPTGLEKIGGSLYRGTVNSGAVQIGAPGENGTGQLVTNALEMSNVDLGQELTNLIIAQRGFQANSKVISTSDELLQDLMNLKR</sequence>
<dbReference type="InterPro" id="IPR010930">
    <property type="entry name" value="Flg_bb/hook_C_dom"/>
</dbReference>
<dbReference type="PANTHER" id="PTHR30435">
    <property type="entry name" value="FLAGELLAR PROTEIN"/>
    <property type="match status" value="1"/>
</dbReference>
<evidence type="ECO:0000256" key="1">
    <source>
        <dbReference type="ARBA" id="ARBA00004117"/>
    </source>
</evidence>
<evidence type="ECO:0000259" key="5">
    <source>
        <dbReference type="Pfam" id="PF00460"/>
    </source>
</evidence>
<feature type="domain" description="Flagellar basal-body/hook protein C-terminal" evidence="6">
    <location>
        <begin position="230"/>
        <end position="273"/>
    </location>
</feature>
<keyword evidence="3 4" id="KW-0975">Bacterial flagellum</keyword>
<evidence type="ECO:0000313" key="8">
    <source>
        <dbReference type="EMBL" id="OLF06909.1"/>
    </source>
</evidence>
<protein>
    <recommendedName>
        <fullName evidence="4">Flagellar hook protein FlgE</fullName>
    </recommendedName>
</protein>
<comment type="function">
    <text evidence="4">A flexible structure which links the flagellar filament to the drive apparatus in the basal body.</text>
</comment>
<feature type="domain" description="Flagellar basal body rod protein N-terminal" evidence="5">
    <location>
        <begin position="8"/>
        <end position="35"/>
    </location>
</feature>
<dbReference type="OrthoDB" id="9804559at2"/>
<evidence type="ECO:0000313" key="9">
    <source>
        <dbReference type="Proteomes" id="UP000185596"/>
    </source>
</evidence>
<name>A0A1Q8BXT1_9PSEU</name>
<dbReference type="PANTHER" id="PTHR30435:SF1">
    <property type="entry name" value="FLAGELLAR HOOK PROTEIN FLGE"/>
    <property type="match status" value="1"/>
</dbReference>
<dbReference type="GO" id="GO:0071978">
    <property type="term" value="P:bacterial-type flagellum-dependent swarming motility"/>
    <property type="evidence" value="ECO:0007669"/>
    <property type="project" value="TreeGrafter"/>
</dbReference>
<dbReference type="GO" id="GO:0009424">
    <property type="term" value="C:bacterial-type flagellum hook"/>
    <property type="evidence" value="ECO:0007669"/>
    <property type="project" value="TreeGrafter"/>
</dbReference>
<evidence type="ECO:0000259" key="6">
    <source>
        <dbReference type="Pfam" id="PF06429"/>
    </source>
</evidence>
<evidence type="ECO:0000256" key="3">
    <source>
        <dbReference type="ARBA" id="ARBA00023143"/>
    </source>
</evidence>